<evidence type="ECO:0000313" key="2">
    <source>
        <dbReference type="EMBL" id="QBC44318.1"/>
    </source>
</evidence>
<feature type="signal peptide" evidence="1">
    <location>
        <begin position="1"/>
        <end position="21"/>
    </location>
</feature>
<feature type="chain" id="PRO_5028898552" description="Peptidase M10 metallopeptidase domain-containing protein" evidence="1">
    <location>
        <begin position="22"/>
        <end position="286"/>
    </location>
</feature>
<dbReference type="InterPro" id="IPR024079">
    <property type="entry name" value="MetalloPept_cat_dom_sf"/>
</dbReference>
<gene>
    <name evidence="2" type="ORF">C1H71_12795</name>
</gene>
<dbReference type="SUPFAM" id="SSF55486">
    <property type="entry name" value="Metalloproteases ('zincins'), catalytic domain"/>
    <property type="match status" value="1"/>
</dbReference>
<evidence type="ECO:0008006" key="4">
    <source>
        <dbReference type="Google" id="ProtNLM"/>
    </source>
</evidence>
<dbReference type="GO" id="GO:0008237">
    <property type="term" value="F:metallopeptidase activity"/>
    <property type="evidence" value="ECO:0007669"/>
    <property type="project" value="InterPro"/>
</dbReference>
<reference evidence="2 3" key="1">
    <citation type="submission" date="2018-01" db="EMBL/GenBank/DDBJ databases">
        <title>Genome sequence of Iodobacter sp. strain PCH194 isolated from Indian Trans-Himalaya.</title>
        <authorList>
            <person name="Kumar V."/>
            <person name="Thakur V."/>
            <person name="Kumar S."/>
            <person name="Singh D."/>
        </authorList>
    </citation>
    <scope>NUCLEOTIDE SEQUENCE [LARGE SCALE GENOMIC DNA]</scope>
    <source>
        <strain evidence="2 3">PCH194</strain>
    </source>
</reference>
<dbReference type="AlphaFoldDB" id="A0A7G3GAX8"/>
<dbReference type="EMBL" id="CP025781">
    <property type="protein sequence ID" value="QBC44318.1"/>
    <property type="molecule type" value="Genomic_DNA"/>
</dbReference>
<dbReference type="RefSeq" id="WP_130106857.1">
    <property type="nucleotide sequence ID" value="NZ_CP025781.1"/>
</dbReference>
<dbReference type="Proteomes" id="UP000515917">
    <property type="component" value="Chromosome"/>
</dbReference>
<protein>
    <recommendedName>
        <fullName evidence="4">Peptidase M10 metallopeptidase domain-containing protein</fullName>
    </recommendedName>
</protein>
<evidence type="ECO:0000313" key="3">
    <source>
        <dbReference type="Proteomes" id="UP000515917"/>
    </source>
</evidence>
<keyword evidence="1" id="KW-0732">Signal</keyword>
<keyword evidence="3" id="KW-1185">Reference proteome</keyword>
<proteinExistence type="predicted"/>
<accession>A0A7G3GAX8</accession>
<organism evidence="2 3">
    <name type="scientific">Iodobacter fluviatilis</name>
    <dbReference type="NCBI Taxonomy" id="537"/>
    <lineage>
        <taxon>Bacteria</taxon>
        <taxon>Pseudomonadati</taxon>
        <taxon>Pseudomonadota</taxon>
        <taxon>Betaproteobacteria</taxon>
        <taxon>Neisseriales</taxon>
        <taxon>Chitinibacteraceae</taxon>
        <taxon>Iodobacter</taxon>
    </lineage>
</organism>
<dbReference type="Gene3D" id="3.40.390.10">
    <property type="entry name" value="Collagenase (Catalytic Domain)"/>
    <property type="match status" value="1"/>
</dbReference>
<name>A0A7G3GAX8_9NEIS</name>
<evidence type="ECO:0000256" key="1">
    <source>
        <dbReference type="SAM" id="SignalP"/>
    </source>
</evidence>
<dbReference type="KEGG" id="ifl:C1H71_12795"/>
<sequence length="286" mass="31471">MPIKCFFLLLIVCLYPGGAFALDDSQTRVVGIFDSETSRNPIGVREVYGAELNVINHYISNLGSTATTFNIVTPDAAPTSIQINTQELVQRALAMWTPAEFTFNSIAGYPERGRRGILIELVDIPTDESLAWTIFNNMGTTGQTRIRVNRSFIEQHGESAYRMALYNHSIDAGISLRSYIEMLFFNTILHEVGHGLGLTHPLLNGQFDSNNNYCRTIVPASITQKSPTIMLDGATQGQSYFGVQAGVLGRGITIDDIRPSTSDIAGARIMYRGGAYSLWHIDVEAP</sequence>